<keyword evidence="6 7" id="KW-0819">tRNA processing</keyword>
<comment type="caution">
    <text evidence="7">Lacks conserved residue(s) required for the propagation of feature annotation.</text>
</comment>
<evidence type="ECO:0000256" key="6">
    <source>
        <dbReference type="ARBA" id="ARBA00022694"/>
    </source>
</evidence>
<dbReference type="InterPro" id="IPR029063">
    <property type="entry name" value="SAM-dependent_MTases_sf"/>
</dbReference>
<keyword evidence="4 7" id="KW-0808">Transferase</keyword>
<evidence type="ECO:0000256" key="4">
    <source>
        <dbReference type="ARBA" id="ARBA00022679"/>
    </source>
</evidence>
<keyword evidence="3 7" id="KW-0489">Methyltransferase</keyword>
<dbReference type="PANTHER" id="PTHR23417">
    <property type="entry name" value="3-DEOXY-D-MANNO-OCTULOSONIC-ACID TRANSFERASE/TRNA GUANINE-N 7 - -METHYLTRANSFERASE"/>
    <property type="match status" value="1"/>
</dbReference>
<dbReference type="PROSITE" id="PS51625">
    <property type="entry name" value="SAM_MT_TRMB"/>
    <property type="match status" value="1"/>
</dbReference>
<gene>
    <name evidence="7 8" type="primary">trmB</name>
    <name evidence="8" type="ORF">IAB90_07040</name>
</gene>
<evidence type="ECO:0000256" key="1">
    <source>
        <dbReference type="ARBA" id="ARBA00000142"/>
    </source>
</evidence>
<dbReference type="GO" id="GO:0043527">
    <property type="term" value="C:tRNA methyltransferase complex"/>
    <property type="evidence" value="ECO:0007669"/>
    <property type="project" value="TreeGrafter"/>
</dbReference>
<dbReference type="InterPro" id="IPR003358">
    <property type="entry name" value="tRNA_(Gua-N-7)_MeTrfase_Trmb"/>
</dbReference>
<feature type="binding site" evidence="7">
    <location>
        <position position="78"/>
    </location>
    <ligand>
        <name>S-adenosyl-L-methionine</name>
        <dbReference type="ChEBI" id="CHEBI:59789"/>
    </ligand>
</feature>
<proteinExistence type="inferred from homology"/>
<evidence type="ECO:0000256" key="5">
    <source>
        <dbReference type="ARBA" id="ARBA00022691"/>
    </source>
</evidence>
<dbReference type="HAMAP" id="MF_01057">
    <property type="entry name" value="tRNA_methyltr_TrmB"/>
    <property type="match status" value="1"/>
</dbReference>
<evidence type="ECO:0000313" key="8">
    <source>
        <dbReference type="EMBL" id="HIR40117.1"/>
    </source>
</evidence>
<reference evidence="8" key="1">
    <citation type="submission" date="2020-10" db="EMBL/GenBank/DDBJ databases">
        <authorList>
            <person name="Gilroy R."/>
        </authorList>
    </citation>
    <scope>NUCLEOTIDE SEQUENCE</scope>
    <source>
        <strain evidence="8">ChiW25-3613</strain>
    </source>
</reference>
<comment type="pathway">
    <text evidence="7">tRNA modification; N(7)-methylguanine-tRNA biosynthesis.</text>
</comment>
<comment type="similarity">
    <text evidence="7">Belongs to the class I-like SAM-binding methyltransferase superfamily. TrmB family.</text>
</comment>
<evidence type="ECO:0000256" key="3">
    <source>
        <dbReference type="ARBA" id="ARBA00022603"/>
    </source>
</evidence>
<evidence type="ECO:0000256" key="7">
    <source>
        <dbReference type="HAMAP-Rule" id="MF_01057"/>
    </source>
</evidence>
<dbReference type="CDD" id="cd02440">
    <property type="entry name" value="AdoMet_MTases"/>
    <property type="match status" value="1"/>
</dbReference>
<feature type="binding site" evidence="7">
    <location>
        <position position="163"/>
    </location>
    <ligand>
        <name>substrate</name>
    </ligand>
</feature>
<protein>
    <recommendedName>
        <fullName evidence="7">tRNA (guanine-N(7)-)-methyltransferase</fullName>
        <ecNumber evidence="7">2.1.1.33</ecNumber>
    </recommendedName>
    <alternativeName>
        <fullName evidence="7">tRNA (guanine(46)-N(7))-methyltransferase</fullName>
    </alternativeName>
    <alternativeName>
        <fullName evidence="7">tRNA(m7G46)-methyltransferase</fullName>
    </alternativeName>
</protein>
<comment type="catalytic activity">
    <reaction evidence="1 7">
        <text>guanosine(46) in tRNA + S-adenosyl-L-methionine = N(7)-methylguanosine(46) in tRNA + S-adenosyl-L-homocysteine</text>
        <dbReference type="Rhea" id="RHEA:42708"/>
        <dbReference type="Rhea" id="RHEA-COMP:10188"/>
        <dbReference type="Rhea" id="RHEA-COMP:10189"/>
        <dbReference type="ChEBI" id="CHEBI:57856"/>
        <dbReference type="ChEBI" id="CHEBI:59789"/>
        <dbReference type="ChEBI" id="CHEBI:74269"/>
        <dbReference type="ChEBI" id="CHEBI:74480"/>
        <dbReference type="EC" id="2.1.1.33"/>
    </reaction>
</comment>
<dbReference type="InterPro" id="IPR055361">
    <property type="entry name" value="tRNA_methyltr_TrmB_bact"/>
</dbReference>
<dbReference type="PANTHER" id="PTHR23417:SF14">
    <property type="entry name" value="PENTACOTRIPEPTIDE-REPEAT REGION OF PRORP DOMAIN-CONTAINING PROTEIN"/>
    <property type="match status" value="1"/>
</dbReference>
<dbReference type="NCBIfam" id="NF001080">
    <property type="entry name" value="PRK00121.2-2"/>
    <property type="match status" value="1"/>
</dbReference>
<feature type="binding site" evidence="7">
    <location>
        <position position="127"/>
    </location>
    <ligand>
        <name>S-adenosyl-L-methionine</name>
        <dbReference type="ChEBI" id="CHEBI:59789"/>
    </ligand>
</feature>
<evidence type="ECO:0000313" key="9">
    <source>
        <dbReference type="Proteomes" id="UP000824179"/>
    </source>
</evidence>
<dbReference type="SUPFAM" id="SSF53335">
    <property type="entry name" value="S-adenosyl-L-methionine-dependent methyltransferases"/>
    <property type="match status" value="1"/>
</dbReference>
<dbReference type="AlphaFoldDB" id="A0A9D1AGM0"/>
<reference evidence="8" key="2">
    <citation type="journal article" date="2021" name="PeerJ">
        <title>Extensive microbial diversity within the chicken gut microbiome revealed by metagenomics and culture.</title>
        <authorList>
            <person name="Gilroy R."/>
            <person name="Ravi A."/>
            <person name="Getino M."/>
            <person name="Pursley I."/>
            <person name="Horton D.L."/>
            <person name="Alikhan N.F."/>
            <person name="Baker D."/>
            <person name="Gharbi K."/>
            <person name="Hall N."/>
            <person name="Watson M."/>
            <person name="Adriaenssens E.M."/>
            <person name="Foster-Nyarko E."/>
            <person name="Jarju S."/>
            <person name="Secka A."/>
            <person name="Antonio M."/>
            <person name="Oren A."/>
            <person name="Chaudhuri R.R."/>
            <person name="La Ragione R."/>
            <person name="Hildebrand F."/>
            <person name="Pallen M.J."/>
        </authorList>
    </citation>
    <scope>NUCLEOTIDE SEQUENCE</scope>
    <source>
        <strain evidence="8">ChiW25-3613</strain>
    </source>
</reference>
<sequence length="234" mass="26108">MHRKDNLDARLSACADIMTGADLTEKNMKKAAELKNYIDFASVFKNSAPVHLEIGCGKGGFVCGMAKLHPDIDFIAVEKVSNVIVTACESAKAGELKNVHFINCPAEVLPRYIRSGSIARIYLNFSDPLPKLGYAAQRLTNPRFLSLYADMLEEGGELWQKTDNEDFFNYSLASFSECGWQVSDICRDLAAFPIEGNVITEHEQKFMDEGRRIFRLVARPLCRGAAKTFNESPQ</sequence>
<comment type="caution">
    <text evidence="8">The sequence shown here is derived from an EMBL/GenBank/DDBJ whole genome shotgun (WGS) entry which is preliminary data.</text>
</comment>
<dbReference type="Pfam" id="PF02390">
    <property type="entry name" value="Methyltransf_4"/>
    <property type="match status" value="1"/>
</dbReference>
<comment type="function">
    <text evidence="2 7">Catalyzes the formation of N(7)-methylguanine at position 46 (m7G46) in tRNA.</text>
</comment>
<accession>A0A9D1AGM0</accession>
<organism evidence="8 9">
    <name type="scientific">Candidatus Coproplasma stercoripullorum</name>
    <dbReference type="NCBI Taxonomy" id="2840751"/>
    <lineage>
        <taxon>Bacteria</taxon>
        <taxon>Bacillati</taxon>
        <taxon>Bacillota</taxon>
        <taxon>Clostridia</taxon>
        <taxon>Eubacteriales</taxon>
        <taxon>Candidatus Coproplasma</taxon>
    </lineage>
</organism>
<dbReference type="Gene3D" id="3.40.50.150">
    <property type="entry name" value="Vaccinia Virus protein VP39"/>
    <property type="match status" value="1"/>
</dbReference>
<evidence type="ECO:0000256" key="2">
    <source>
        <dbReference type="ARBA" id="ARBA00003015"/>
    </source>
</evidence>
<name>A0A9D1AGM0_9FIRM</name>
<feature type="binding site" evidence="7">
    <location>
        <position position="53"/>
    </location>
    <ligand>
        <name>S-adenosyl-L-methionine</name>
        <dbReference type="ChEBI" id="CHEBI:59789"/>
    </ligand>
</feature>
<dbReference type="EC" id="2.1.1.33" evidence="7"/>
<keyword evidence="5 7" id="KW-0949">S-adenosyl-L-methionine</keyword>
<dbReference type="Proteomes" id="UP000824179">
    <property type="component" value="Unassembled WGS sequence"/>
</dbReference>
<feature type="binding site" evidence="7">
    <location>
        <position position="131"/>
    </location>
    <ligand>
        <name>substrate</name>
    </ligand>
</feature>
<dbReference type="NCBIfam" id="TIGR00091">
    <property type="entry name" value="tRNA (guanosine(46)-N7)-methyltransferase TrmB"/>
    <property type="match status" value="1"/>
</dbReference>
<dbReference type="EMBL" id="DVHB01000125">
    <property type="protein sequence ID" value="HIR40117.1"/>
    <property type="molecule type" value="Genomic_DNA"/>
</dbReference>
<dbReference type="GO" id="GO:0008176">
    <property type="term" value="F:tRNA (guanine(46)-N7)-methyltransferase activity"/>
    <property type="evidence" value="ECO:0007669"/>
    <property type="project" value="UniProtKB-UniRule"/>
</dbReference>